<proteinExistence type="predicted"/>
<dbReference type="PROSITE" id="PS51257">
    <property type="entry name" value="PROKAR_LIPOPROTEIN"/>
    <property type="match status" value="1"/>
</dbReference>
<keyword evidence="2" id="KW-1185">Reference proteome</keyword>
<dbReference type="AlphaFoldDB" id="A0A101MP52"/>
<organism evidence="1 2">
    <name type="scientific">Penicillium freii</name>
    <dbReference type="NCBI Taxonomy" id="48697"/>
    <lineage>
        <taxon>Eukaryota</taxon>
        <taxon>Fungi</taxon>
        <taxon>Dikarya</taxon>
        <taxon>Ascomycota</taxon>
        <taxon>Pezizomycotina</taxon>
        <taxon>Eurotiomycetes</taxon>
        <taxon>Eurotiomycetidae</taxon>
        <taxon>Eurotiales</taxon>
        <taxon>Aspergillaceae</taxon>
        <taxon>Penicillium</taxon>
    </lineage>
</organism>
<protein>
    <submittedName>
        <fullName evidence="1">Uncharacterized protein</fullName>
    </submittedName>
</protein>
<accession>A0A101MP52</accession>
<evidence type="ECO:0000313" key="1">
    <source>
        <dbReference type="EMBL" id="KUM64138.1"/>
    </source>
</evidence>
<dbReference type="Proteomes" id="UP000055045">
    <property type="component" value="Unassembled WGS sequence"/>
</dbReference>
<name>A0A101MP52_PENFR</name>
<dbReference type="EMBL" id="LLXE01000055">
    <property type="protein sequence ID" value="KUM64138.1"/>
    <property type="molecule type" value="Genomic_DNA"/>
</dbReference>
<evidence type="ECO:0000313" key="2">
    <source>
        <dbReference type="Proteomes" id="UP000055045"/>
    </source>
</evidence>
<gene>
    <name evidence="1" type="ORF">ACN42_g2969</name>
</gene>
<comment type="caution">
    <text evidence="1">The sequence shown here is derived from an EMBL/GenBank/DDBJ whole genome shotgun (WGS) entry which is preliminary data.</text>
</comment>
<reference evidence="1 2" key="1">
    <citation type="submission" date="2015-10" db="EMBL/GenBank/DDBJ databases">
        <title>Genome sequencing of Penicillium freii.</title>
        <authorList>
            <person name="Nguyen H.D."/>
            <person name="Visagie C.M."/>
            <person name="Seifert K.A."/>
        </authorList>
    </citation>
    <scope>NUCLEOTIDE SEQUENCE [LARGE SCALE GENOMIC DNA]</scope>
    <source>
        <strain evidence="1 2">DAOM 242723</strain>
    </source>
</reference>
<sequence>MSLFCRHLFGSDMQPTPILWAAQSCDIFCLGPYKLDNVELAVYECGGLTIGSESIHFISHTPPPGL</sequence>